<reference evidence="6 7" key="1">
    <citation type="journal article" date="2022" name="Nat. Genet.">
        <title>Improved pea reference genome and pan-genome highlight genomic features and evolutionary characteristics.</title>
        <authorList>
            <person name="Yang T."/>
            <person name="Liu R."/>
            <person name="Luo Y."/>
            <person name="Hu S."/>
            <person name="Wang D."/>
            <person name="Wang C."/>
            <person name="Pandey M.K."/>
            <person name="Ge S."/>
            <person name="Xu Q."/>
            <person name="Li N."/>
            <person name="Li G."/>
            <person name="Huang Y."/>
            <person name="Saxena R.K."/>
            <person name="Ji Y."/>
            <person name="Li M."/>
            <person name="Yan X."/>
            <person name="He Y."/>
            <person name="Liu Y."/>
            <person name="Wang X."/>
            <person name="Xiang C."/>
            <person name="Varshney R.K."/>
            <person name="Ding H."/>
            <person name="Gao S."/>
            <person name="Zong X."/>
        </authorList>
    </citation>
    <scope>NUCLEOTIDE SEQUENCE [LARGE SCALE GENOMIC DNA]</scope>
    <source>
        <strain evidence="6 7">cv. Zhongwan 6</strain>
    </source>
</reference>
<comment type="caution">
    <text evidence="6">The sequence shown here is derived from an EMBL/GenBank/DDBJ whole genome shotgun (WGS) entry which is preliminary data.</text>
</comment>
<dbReference type="AlphaFoldDB" id="A0A9D4WPP6"/>
<dbReference type="InterPro" id="IPR006693">
    <property type="entry name" value="AB_hydrolase_lipase"/>
</dbReference>
<dbReference type="PANTHER" id="PTHR11005">
    <property type="entry name" value="LYSOSOMAL ACID LIPASE-RELATED"/>
    <property type="match status" value="1"/>
</dbReference>
<feature type="active site" description="Charge relay system" evidence="3">
    <location>
        <position position="358"/>
    </location>
</feature>
<feature type="active site" description="Nucleophile" evidence="3">
    <location>
        <position position="180"/>
    </location>
</feature>
<dbReference type="FunFam" id="3.40.50.1820:FF:000126">
    <property type="entry name" value="Lipase"/>
    <property type="match status" value="1"/>
</dbReference>
<evidence type="ECO:0000256" key="3">
    <source>
        <dbReference type="PIRSR" id="PIRSR000862-1"/>
    </source>
</evidence>
<dbReference type="Proteomes" id="UP001058974">
    <property type="component" value="Chromosome 5"/>
</dbReference>
<dbReference type="PIRSF" id="PIRSF000862">
    <property type="entry name" value="Steryl_ester_lip"/>
    <property type="match status" value="1"/>
</dbReference>
<keyword evidence="2" id="KW-0378">Hydrolase</keyword>
<feature type="signal peptide" evidence="4">
    <location>
        <begin position="1"/>
        <end position="24"/>
    </location>
</feature>
<proteinExistence type="inferred from homology"/>
<dbReference type="InterPro" id="IPR025483">
    <property type="entry name" value="Lipase_euk"/>
</dbReference>
<evidence type="ECO:0000256" key="4">
    <source>
        <dbReference type="SAM" id="SignalP"/>
    </source>
</evidence>
<dbReference type="EMBL" id="JAMSHJ010000005">
    <property type="protein sequence ID" value="KAI5406768.1"/>
    <property type="molecule type" value="Genomic_DNA"/>
</dbReference>
<evidence type="ECO:0000313" key="7">
    <source>
        <dbReference type="Proteomes" id="UP001058974"/>
    </source>
</evidence>
<accession>A0A9D4WPP6</accession>
<dbReference type="InterPro" id="IPR029058">
    <property type="entry name" value="AB_hydrolase_fold"/>
</dbReference>
<protein>
    <recommendedName>
        <fullName evidence="2">Lipase</fullName>
    </recommendedName>
</protein>
<dbReference type="GO" id="GO:0016788">
    <property type="term" value="F:hydrolase activity, acting on ester bonds"/>
    <property type="evidence" value="ECO:0007669"/>
    <property type="project" value="InterPro"/>
</dbReference>
<sequence>MASSVTISFFSIVLLICITVSAQGRKSLHTTNEFSANSLVTNDGICKTLVETQGYKCEEHTVTTNDGYILSVLRIPTGRSGKKADKPPVLLQHGLFCDAAIWLVNNPEESLGFILADSGFDVWLVNGRGTKYSSRHTSLTTYDMAYWDWSWEELANYDLPASVEYVFNLTGQKIHYAGHSQGTLVAFVALSQGKLVNMLRSAALLSPIAHMNQLASPAIKLAAQLFLANDVYWLGLREFIPLLNEAAKFVGQICSTLHQPCFDLITFFTGPNCCLNSSRIDFYTDYEPNPTSTKNLIHLSQRLIYFRYGILVIRTGQVAKYDYGILNMLRYGQLFPPTYDMTKIPKEFPLFISYGGKDYLSDVQDVKVLLNDLSNHDANKLVVLYKDEYAHVDFIMGIDAKQVVYDPVLAFYNSY</sequence>
<dbReference type="Gene3D" id="3.40.50.1820">
    <property type="entry name" value="alpha/beta hydrolase"/>
    <property type="match status" value="1"/>
</dbReference>
<feature type="active site" description="Charge relay system" evidence="3">
    <location>
        <position position="391"/>
    </location>
</feature>
<keyword evidence="2" id="KW-0443">Lipid metabolism</keyword>
<evidence type="ECO:0000256" key="1">
    <source>
        <dbReference type="ARBA" id="ARBA00010701"/>
    </source>
</evidence>
<name>A0A9D4WPP6_PEA</name>
<keyword evidence="4" id="KW-0732">Signal</keyword>
<evidence type="ECO:0000256" key="2">
    <source>
        <dbReference type="PIRNR" id="PIRNR000862"/>
    </source>
</evidence>
<organism evidence="6 7">
    <name type="scientific">Pisum sativum</name>
    <name type="common">Garden pea</name>
    <name type="synonym">Lathyrus oleraceus</name>
    <dbReference type="NCBI Taxonomy" id="3888"/>
    <lineage>
        <taxon>Eukaryota</taxon>
        <taxon>Viridiplantae</taxon>
        <taxon>Streptophyta</taxon>
        <taxon>Embryophyta</taxon>
        <taxon>Tracheophyta</taxon>
        <taxon>Spermatophyta</taxon>
        <taxon>Magnoliopsida</taxon>
        <taxon>eudicotyledons</taxon>
        <taxon>Gunneridae</taxon>
        <taxon>Pentapetalae</taxon>
        <taxon>rosids</taxon>
        <taxon>fabids</taxon>
        <taxon>Fabales</taxon>
        <taxon>Fabaceae</taxon>
        <taxon>Papilionoideae</taxon>
        <taxon>50 kb inversion clade</taxon>
        <taxon>NPAAA clade</taxon>
        <taxon>Hologalegina</taxon>
        <taxon>IRL clade</taxon>
        <taxon>Fabeae</taxon>
        <taxon>Lathyrus</taxon>
    </lineage>
</organism>
<dbReference type="GO" id="GO:0016042">
    <property type="term" value="P:lipid catabolic process"/>
    <property type="evidence" value="ECO:0007669"/>
    <property type="project" value="UniProtKB-KW"/>
</dbReference>
<evidence type="ECO:0000259" key="5">
    <source>
        <dbReference type="Pfam" id="PF04083"/>
    </source>
</evidence>
<dbReference type="Pfam" id="PF04083">
    <property type="entry name" value="Abhydro_lipase"/>
    <property type="match status" value="1"/>
</dbReference>
<dbReference type="Gramene" id="Psat05G0315400-T1">
    <property type="protein sequence ID" value="KAI5406768.1"/>
    <property type="gene ID" value="KIW84_053154"/>
</dbReference>
<evidence type="ECO:0000313" key="6">
    <source>
        <dbReference type="EMBL" id="KAI5406768.1"/>
    </source>
</evidence>
<feature type="chain" id="PRO_5039216388" description="Lipase" evidence="4">
    <location>
        <begin position="25"/>
        <end position="415"/>
    </location>
</feature>
<feature type="domain" description="Partial AB-hydrolase lipase" evidence="5">
    <location>
        <begin position="48"/>
        <end position="105"/>
    </location>
</feature>
<keyword evidence="2" id="KW-0442">Lipid degradation</keyword>
<gene>
    <name evidence="6" type="ORF">KIW84_053154</name>
</gene>
<comment type="similarity">
    <text evidence="1 2">Belongs to the AB hydrolase superfamily. Lipase family.</text>
</comment>
<dbReference type="SUPFAM" id="SSF53474">
    <property type="entry name" value="alpha/beta-Hydrolases"/>
    <property type="match status" value="1"/>
</dbReference>
<keyword evidence="7" id="KW-1185">Reference proteome</keyword>